<dbReference type="CDD" id="cd00754">
    <property type="entry name" value="Ubl_MoaD"/>
    <property type="match status" value="1"/>
</dbReference>
<name>A0ABT5GGF1_9MICO</name>
<gene>
    <name evidence="1" type="ORF">OO014_08515</name>
</gene>
<sequence>MGSAEHATTQTVTLRYWAAAREAAGVDSEPLSVGPAATVSDVVSAAVGAHPALERVARAATFLVDGRAARAESAVAPGATVEVLPPFAGG</sequence>
<dbReference type="InterPro" id="IPR016155">
    <property type="entry name" value="Mopterin_synth/thiamin_S_b"/>
</dbReference>
<reference evidence="1 2" key="1">
    <citation type="submission" date="2022-11" db="EMBL/GenBank/DDBJ databases">
        <title>Anaerobic phenanthrene biodegradation by a DNRA strain PheN6.</title>
        <authorList>
            <person name="Zhang Z."/>
        </authorList>
    </citation>
    <scope>NUCLEOTIDE SEQUENCE [LARGE SCALE GENOMIC DNA]</scope>
    <source>
        <strain evidence="1 2">PheN6</strain>
    </source>
</reference>
<dbReference type="Gene3D" id="3.10.20.30">
    <property type="match status" value="1"/>
</dbReference>
<dbReference type="Pfam" id="PF02597">
    <property type="entry name" value="ThiS"/>
    <property type="match status" value="1"/>
</dbReference>
<dbReference type="Proteomes" id="UP001150259">
    <property type="component" value="Unassembled WGS sequence"/>
</dbReference>
<dbReference type="EMBL" id="JAPFQL010000030">
    <property type="protein sequence ID" value="MDC5697297.1"/>
    <property type="molecule type" value="Genomic_DNA"/>
</dbReference>
<dbReference type="InterPro" id="IPR012675">
    <property type="entry name" value="Beta-grasp_dom_sf"/>
</dbReference>
<dbReference type="InterPro" id="IPR003749">
    <property type="entry name" value="ThiS/MoaD-like"/>
</dbReference>
<comment type="caution">
    <text evidence="1">The sequence shown here is derived from an EMBL/GenBank/DDBJ whole genome shotgun (WGS) entry which is preliminary data.</text>
</comment>
<evidence type="ECO:0000313" key="1">
    <source>
        <dbReference type="EMBL" id="MDC5697297.1"/>
    </source>
</evidence>
<organism evidence="1 2">
    <name type="scientific">Intrasporangium calvum</name>
    <dbReference type="NCBI Taxonomy" id="53358"/>
    <lineage>
        <taxon>Bacteria</taxon>
        <taxon>Bacillati</taxon>
        <taxon>Actinomycetota</taxon>
        <taxon>Actinomycetes</taxon>
        <taxon>Micrococcales</taxon>
        <taxon>Intrasporangiaceae</taxon>
        <taxon>Intrasporangium</taxon>
    </lineage>
</organism>
<protein>
    <submittedName>
        <fullName evidence="1">MoaD/ThiS family protein</fullName>
    </submittedName>
</protein>
<keyword evidence="2" id="KW-1185">Reference proteome</keyword>
<evidence type="ECO:0000313" key="2">
    <source>
        <dbReference type="Proteomes" id="UP001150259"/>
    </source>
</evidence>
<proteinExistence type="predicted"/>
<accession>A0ABT5GGF1</accession>
<dbReference type="SUPFAM" id="SSF54285">
    <property type="entry name" value="MoaD/ThiS"/>
    <property type="match status" value="1"/>
</dbReference>